<evidence type="ECO:0000313" key="4">
    <source>
        <dbReference type="EMBL" id="EAQ78839.1"/>
    </source>
</evidence>
<proteinExistence type="inferred from homology"/>
<comment type="similarity">
    <text evidence="1">Belongs to the 3-beta-HSD family.</text>
</comment>
<organism evidence="4 5">
    <name type="scientific">Blastopirellula marina DSM 3645</name>
    <dbReference type="NCBI Taxonomy" id="314230"/>
    <lineage>
        <taxon>Bacteria</taxon>
        <taxon>Pseudomonadati</taxon>
        <taxon>Planctomycetota</taxon>
        <taxon>Planctomycetia</taxon>
        <taxon>Pirellulales</taxon>
        <taxon>Pirellulaceae</taxon>
        <taxon>Blastopirellula</taxon>
    </lineage>
</organism>
<evidence type="ECO:0000256" key="2">
    <source>
        <dbReference type="ARBA" id="ARBA00023002"/>
    </source>
</evidence>
<dbReference type="STRING" id="314230.DSM3645_30096"/>
<comment type="caution">
    <text evidence="4">The sequence shown here is derived from an EMBL/GenBank/DDBJ whole genome shotgun (WGS) entry which is preliminary data.</text>
</comment>
<keyword evidence="2" id="KW-0560">Oxidoreductase</keyword>
<dbReference type="Gene3D" id="3.40.50.720">
    <property type="entry name" value="NAD(P)-binding Rossmann-like Domain"/>
    <property type="match status" value="1"/>
</dbReference>
<dbReference type="InterPro" id="IPR002225">
    <property type="entry name" value="3Beta_OHSteriod_DH/Estase"/>
</dbReference>
<evidence type="ECO:0000313" key="5">
    <source>
        <dbReference type="Proteomes" id="UP000004358"/>
    </source>
</evidence>
<reference evidence="4 5" key="1">
    <citation type="submission" date="2006-02" db="EMBL/GenBank/DDBJ databases">
        <authorList>
            <person name="Amann R."/>
            <person name="Ferriera S."/>
            <person name="Johnson J."/>
            <person name="Kravitz S."/>
            <person name="Halpern A."/>
            <person name="Remington K."/>
            <person name="Beeson K."/>
            <person name="Tran B."/>
            <person name="Rogers Y.-H."/>
            <person name="Friedman R."/>
            <person name="Venter J.C."/>
        </authorList>
    </citation>
    <scope>NUCLEOTIDE SEQUENCE [LARGE SCALE GENOMIC DNA]</scope>
    <source>
        <strain evidence="4 5">DSM 3645</strain>
    </source>
</reference>
<dbReference type="SUPFAM" id="SSF51735">
    <property type="entry name" value="NAD(P)-binding Rossmann-fold domains"/>
    <property type="match status" value="1"/>
</dbReference>
<feature type="domain" description="3-beta hydroxysteroid dehydrogenase/isomerase" evidence="3">
    <location>
        <begin position="4"/>
        <end position="247"/>
    </location>
</feature>
<dbReference type="HOGENOM" id="CLU_007383_6_1_0"/>
<dbReference type="RefSeq" id="WP_002653825.1">
    <property type="nucleotide sequence ID" value="NZ_CH672376.1"/>
</dbReference>
<name>A3ZXC4_9BACT</name>
<dbReference type="AlphaFoldDB" id="A3ZXC4"/>
<dbReference type="Pfam" id="PF01073">
    <property type="entry name" value="3Beta_HSD"/>
    <property type="match status" value="1"/>
</dbReference>
<evidence type="ECO:0000259" key="3">
    <source>
        <dbReference type="Pfam" id="PF01073"/>
    </source>
</evidence>
<dbReference type="Proteomes" id="UP000004358">
    <property type="component" value="Unassembled WGS sequence"/>
</dbReference>
<dbReference type="OrthoDB" id="9811743at2"/>
<dbReference type="PANTHER" id="PTHR43245">
    <property type="entry name" value="BIFUNCTIONAL POLYMYXIN RESISTANCE PROTEIN ARNA"/>
    <property type="match status" value="1"/>
</dbReference>
<dbReference type="InterPro" id="IPR050177">
    <property type="entry name" value="Lipid_A_modif_metabolic_enz"/>
</dbReference>
<dbReference type="GO" id="GO:0006694">
    <property type="term" value="P:steroid biosynthetic process"/>
    <property type="evidence" value="ECO:0007669"/>
    <property type="project" value="InterPro"/>
</dbReference>
<dbReference type="PANTHER" id="PTHR43245:SF51">
    <property type="entry name" value="SHORT CHAIN DEHYDROGENASE_REDUCTASE FAMILY 42E, MEMBER 2"/>
    <property type="match status" value="1"/>
</dbReference>
<accession>A3ZXC4</accession>
<dbReference type="EMBL" id="AANZ01000018">
    <property type="protein sequence ID" value="EAQ78839.1"/>
    <property type="molecule type" value="Genomic_DNA"/>
</dbReference>
<protein>
    <submittedName>
        <fullName evidence="4">3-beta-hydroxysteroid dehydrogenase</fullName>
    </submittedName>
</protein>
<gene>
    <name evidence="4" type="ORF">DSM3645_30096</name>
</gene>
<sequence>MRALVTGGGGFLGRYIVEQLLARGDQVRVLGRRDYPDLAAIGVNCLRGDVADAQIVSQACADQDVVFHTAAIAGIWGRWEDFYQANVVGTQNILAGCREHGVGKLVYTSSPSVTFDGTDQNGVDESVPYPTRWLAHYPRSKAIAEQQVLAANQPGKLLTCALRPHLIWGPRDQHLIPRLLQRAKSGKLRIVGDGKNRVDMIYVENAAVAHLQAAAALVAGGAVCGNAYFLSQGEPVVCWDWINELLELAKIPKLERKISYRAAFAIGRLLETAYKIARKYDTEPRMTRFLAAQLATNHYFDLSAARRDFGYQPQINMKEGMRRLAETL</sequence>
<dbReference type="InterPro" id="IPR036291">
    <property type="entry name" value="NAD(P)-bd_dom_sf"/>
</dbReference>
<dbReference type="GO" id="GO:0016616">
    <property type="term" value="F:oxidoreductase activity, acting on the CH-OH group of donors, NAD or NADP as acceptor"/>
    <property type="evidence" value="ECO:0007669"/>
    <property type="project" value="InterPro"/>
</dbReference>
<dbReference type="eggNOG" id="COG0451">
    <property type="taxonomic scope" value="Bacteria"/>
</dbReference>
<evidence type="ECO:0000256" key="1">
    <source>
        <dbReference type="ARBA" id="ARBA00009219"/>
    </source>
</evidence>